<dbReference type="GeneID" id="44080584"/>
<evidence type="ECO:0000256" key="1">
    <source>
        <dbReference type="SAM" id="MobiDB-lite"/>
    </source>
</evidence>
<feature type="compositionally biased region" description="Basic and acidic residues" evidence="1">
    <location>
        <begin position="27"/>
        <end position="36"/>
    </location>
</feature>
<evidence type="ECO:0000313" key="3">
    <source>
        <dbReference type="Proteomes" id="UP000465846"/>
    </source>
</evidence>
<dbReference type="EMBL" id="CP048739">
    <property type="protein sequence ID" value="QIB75346.1"/>
    <property type="molecule type" value="Genomic_DNA"/>
</dbReference>
<name>A0A6C0UIK0_9EURY</name>
<reference evidence="2 3" key="1">
    <citation type="submission" date="2020-02" db="EMBL/GenBank/DDBJ databases">
        <title>Whole genome sequence of Halogeometricum borinquense strain wsp4.</title>
        <authorList>
            <person name="Verma D.K."/>
            <person name="Gopal K."/>
            <person name="Prasad E.S."/>
        </authorList>
    </citation>
    <scope>NUCLEOTIDE SEQUENCE [LARGE SCALE GENOMIC DNA]</scope>
    <source>
        <strain evidence="3">wsp4</strain>
    </source>
</reference>
<evidence type="ECO:0000313" key="2">
    <source>
        <dbReference type="EMBL" id="QIB75346.1"/>
    </source>
</evidence>
<gene>
    <name evidence="2" type="ORF">G3I44_14245</name>
</gene>
<organism evidence="2 3">
    <name type="scientific">Halogeometricum borinquense</name>
    <dbReference type="NCBI Taxonomy" id="60847"/>
    <lineage>
        <taxon>Archaea</taxon>
        <taxon>Methanobacteriati</taxon>
        <taxon>Methanobacteriota</taxon>
        <taxon>Stenosarchaea group</taxon>
        <taxon>Halobacteria</taxon>
        <taxon>Halobacteriales</taxon>
        <taxon>Haloferacaceae</taxon>
        <taxon>Halogeometricum</taxon>
    </lineage>
</organism>
<feature type="compositionally biased region" description="Basic and acidic residues" evidence="1">
    <location>
        <begin position="1"/>
        <end position="14"/>
    </location>
</feature>
<protein>
    <submittedName>
        <fullName evidence="2">Uncharacterized protein</fullName>
    </submittedName>
</protein>
<sequence length="319" mass="35846">MTSYEDRIDFREDIQDLYDNNTEDELQEKLGERTGEDPEELTSVTPNTDALFKHILPGEDPLEYVTQRRENAAEWTDLRKRGTALLMLLNLQIGRPKYERIGQIRKPDRADFLMAAIAHDEGYELSSDAYMPTTLPIGAEQYWEDPPSRTTLPERHLDTIAPVDERFDSALADWLRENPEVRDADYGVYVLDCTPPTGPDEPESIQMLRRDVQATLEFGADIEGSIKKAGAALNKNCRTYYVGMAADPADRVGAHIAGAHKSVTDMTNLFSPAALCELHPCETDDDAEELEGKRADEINTMESAFAHSDQLSVDALEHL</sequence>
<accession>A0A6C0UIK0</accession>
<dbReference type="AlphaFoldDB" id="A0A6C0UIK0"/>
<proteinExistence type="predicted"/>
<feature type="region of interest" description="Disordered" evidence="1">
    <location>
        <begin position="1"/>
        <end position="44"/>
    </location>
</feature>
<dbReference type="RefSeq" id="WP_163487126.1">
    <property type="nucleotide sequence ID" value="NZ_CP048739.1"/>
</dbReference>
<dbReference type="Proteomes" id="UP000465846">
    <property type="component" value="Chromosome"/>
</dbReference>